<keyword evidence="6" id="KW-1133">Transmembrane helix</keyword>
<gene>
    <name evidence="7" type="ORF">E5162_03265</name>
</gene>
<keyword evidence="6" id="KW-0812">Transmembrane</keyword>
<dbReference type="InterPro" id="IPR002196">
    <property type="entry name" value="Glyco_hydro_24"/>
</dbReference>
<comment type="caution">
    <text evidence="7">The sequence shown here is derived from an EMBL/GenBank/DDBJ whole genome shotgun (WGS) entry which is preliminary data.</text>
</comment>
<evidence type="ECO:0000256" key="5">
    <source>
        <dbReference type="SAM" id="MobiDB-lite"/>
    </source>
</evidence>
<dbReference type="EMBL" id="SRXV01000001">
    <property type="protein sequence ID" value="TGY94306.1"/>
    <property type="molecule type" value="Genomic_DNA"/>
</dbReference>
<accession>A0A4S2HE75</accession>
<comment type="similarity">
    <text evidence="4">Belongs to the glycosyl hydrolase 24 family.</text>
</comment>
<proteinExistence type="inferred from homology"/>
<dbReference type="InterPro" id="IPR023346">
    <property type="entry name" value="Lysozyme-like_dom_sf"/>
</dbReference>
<name>A0A4S2HE75_9PROT</name>
<dbReference type="AlphaFoldDB" id="A0A4S2HE75"/>
<dbReference type="InterPro" id="IPR023347">
    <property type="entry name" value="Lysozyme_dom_sf"/>
</dbReference>
<dbReference type="OrthoDB" id="5327667at2"/>
<evidence type="ECO:0000256" key="6">
    <source>
        <dbReference type="SAM" id="Phobius"/>
    </source>
</evidence>
<dbReference type="GO" id="GO:0031640">
    <property type="term" value="P:killing of cells of another organism"/>
    <property type="evidence" value="ECO:0007669"/>
    <property type="project" value="UniProtKB-KW"/>
</dbReference>
<evidence type="ECO:0000313" key="8">
    <source>
        <dbReference type="Proteomes" id="UP000305451"/>
    </source>
</evidence>
<dbReference type="RefSeq" id="WP_135943502.1">
    <property type="nucleotide sequence ID" value="NZ_BMEI01000001.1"/>
</dbReference>
<feature type="region of interest" description="Disordered" evidence="5">
    <location>
        <begin position="418"/>
        <end position="439"/>
    </location>
</feature>
<keyword evidence="4" id="KW-0326">Glycosidase</keyword>
<dbReference type="SUPFAM" id="SSF53955">
    <property type="entry name" value="Lysozyme-like"/>
    <property type="match status" value="1"/>
</dbReference>
<evidence type="ECO:0000256" key="4">
    <source>
        <dbReference type="RuleBase" id="RU003788"/>
    </source>
</evidence>
<dbReference type="GO" id="GO:0016998">
    <property type="term" value="P:cell wall macromolecule catabolic process"/>
    <property type="evidence" value="ECO:0007669"/>
    <property type="project" value="InterPro"/>
</dbReference>
<evidence type="ECO:0000256" key="2">
    <source>
        <dbReference type="ARBA" id="ARBA00022638"/>
    </source>
</evidence>
<feature type="transmembrane region" description="Helical" evidence="6">
    <location>
        <begin position="486"/>
        <end position="506"/>
    </location>
</feature>
<dbReference type="Proteomes" id="UP000305451">
    <property type="component" value="Unassembled WGS sequence"/>
</dbReference>
<keyword evidence="8" id="KW-1185">Reference proteome</keyword>
<dbReference type="InterPro" id="IPR051018">
    <property type="entry name" value="Bacteriophage_GH24"/>
</dbReference>
<dbReference type="Gene3D" id="1.10.530.40">
    <property type="match status" value="1"/>
</dbReference>
<dbReference type="Pfam" id="PF00959">
    <property type="entry name" value="Phage_lysozyme"/>
    <property type="match status" value="1"/>
</dbReference>
<dbReference type="CDD" id="cd00737">
    <property type="entry name" value="lyz_endolysin_autolysin"/>
    <property type="match status" value="1"/>
</dbReference>
<feature type="transmembrane region" description="Helical" evidence="6">
    <location>
        <begin position="518"/>
        <end position="541"/>
    </location>
</feature>
<keyword evidence="2 4" id="KW-0081">Bacteriolytic enzyme</keyword>
<evidence type="ECO:0000256" key="1">
    <source>
        <dbReference type="ARBA" id="ARBA00022529"/>
    </source>
</evidence>
<feature type="region of interest" description="Disordered" evidence="5">
    <location>
        <begin position="153"/>
        <end position="181"/>
    </location>
</feature>
<keyword evidence="3" id="KW-1035">Host cytoplasm</keyword>
<feature type="compositionally biased region" description="Polar residues" evidence="5">
    <location>
        <begin position="159"/>
        <end position="170"/>
    </location>
</feature>
<evidence type="ECO:0000313" key="7">
    <source>
        <dbReference type="EMBL" id="TGY94306.1"/>
    </source>
</evidence>
<reference evidence="7 8" key="1">
    <citation type="journal article" date="2013" name="Int. J. Syst. Evol. Microbiol.">
        <title>Marinicauda pacifica gen. nov., sp. nov., a prosthecate alphaproteobacterium of the family Hyphomonadaceae isolated from deep seawater.</title>
        <authorList>
            <person name="Zhang X.Y."/>
            <person name="Li G.W."/>
            <person name="Wang C.S."/>
            <person name="Zhang Y.J."/>
            <person name="Xu X.W."/>
            <person name="Li H."/>
            <person name="Liu A."/>
            <person name="Liu C."/>
            <person name="Xie B.B."/>
            <person name="Qin Q.L."/>
            <person name="Xu Z."/>
            <person name="Chen X.L."/>
            <person name="Zhou B.C."/>
            <person name="Zhang Y.Z."/>
        </authorList>
    </citation>
    <scope>NUCLEOTIDE SEQUENCE [LARGE SCALE GENOMIC DNA]</scope>
    <source>
        <strain evidence="7 8">P-1 km-3</strain>
    </source>
</reference>
<sequence length="557" mass="58782">MKPQLKSSRAARELIKAHEPFRPEAVRRGRRWVVGYGHTTTAREGVTVSRDDAELLMIYDVLNAEQAVEAGVGESLARPVRDALVSFACSIGPGAFKVSDVARLAKAGRMEDAARAMETWVRAEEDGRLVVSDHLVARRAAEKSLFLKGLESADDADTEASSRSDATGSGESAAGPSPIAVIEPEVADIGASRGDDLEETAQPRLGPLVDLEIEFEDPPEGEADTGEALGLDQVEDNDTPLDRALGPEPDSEPDASLEPAEAALERSVGPAEDIKDEPAVDLTEEGTSPHEASVEPADPSIETPTASSSPEKAEQDATVQRVMTRMAREIATSVSVPTSESDSAAPEVGPEVQLGYAFLQPIYGQAKLAQSDASPAPAAVAPVKADSAPVSAAPADKRFVYGTVSVGPVPVRGAPVTVQPPVHDDGPAPAPGFSGEVGGVTRPAEFEELDYTDEEELHPELVAGREAHDAFHHETSQSPSQADGRWIYALNFTIGAGLGGFGAWDLIRHFDLYQREGFLVTGPVSLALGLVLMTASGWMLATRAKPSDDTPVRSSVE</sequence>
<dbReference type="PANTHER" id="PTHR38107:SF3">
    <property type="entry name" value="LYSOZYME RRRD-RELATED"/>
    <property type="match status" value="1"/>
</dbReference>
<dbReference type="GO" id="GO:0042742">
    <property type="term" value="P:defense response to bacterium"/>
    <property type="evidence" value="ECO:0007669"/>
    <property type="project" value="UniProtKB-KW"/>
</dbReference>
<protein>
    <recommendedName>
        <fullName evidence="4">Lysozyme</fullName>
        <ecNumber evidence="4">3.2.1.17</ecNumber>
    </recommendedName>
</protein>
<comment type="catalytic activity">
    <reaction evidence="4">
        <text>Hydrolysis of (1-&gt;4)-beta-linkages between N-acetylmuramic acid and N-acetyl-D-glucosamine residues in a peptidoglycan and between N-acetyl-D-glucosamine residues in chitodextrins.</text>
        <dbReference type="EC" id="3.2.1.17"/>
    </reaction>
</comment>
<dbReference type="InterPro" id="IPR033907">
    <property type="entry name" value="Endolysin_autolysin"/>
</dbReference>
<dbReference type="EC" id="3.2.1.17" evidence="4"/>
<dbReference type="GO" id="GO:0003796">
    <property type="term" value="F:lysozyme activity"/>
    <property type="evidence" value="ECO:0007669"/>
    <property type="project" value="UniProtKB-EC"/>
</dbReference>
<dbReference type="PANTHER" id="PTHR38107">
    <property type="match status" value="1"/>
</dbReference>
<keyword evidence="4" id="KW-0378">Hydrolase</keyword>
<evidence type="ECO:0000256" key="3">
    <source>
        <dbReference type="ARBA" id="ARBA00023200"/>
    </source>
</evidence>
<dbReference type="GO" id="GO:0009253">
    <property type="term" value="P:peptidoglycan catabolic process"/>
    <property type="evidence" value="ECO:0007669"/>
    <property type="project" value="InterPro"/>
</dbReference>
<feature type="region of interest" description="Disordered" evidence="5">
    <location>
        <begin position="217"/>
        <end position="326"/>
    </location>
</feature>
<organism evidence="7 8">
    <name type="scientific">Marinicauda pacifica</name>
    <dbReference type="NCBI Taxonomy" id="1133559"/>
    <lineage>
        <taxon>Bacteria</taxon>
        <taxon>Pseudomonadati</taxon>
        <taxon>Pseudomonadota</taxon>
        <taxon>Alphaproteobacteria</taxon>
        <taxon>Maricaulales</taxon>
        <taxon>Maricaulaceae</taxon>
        <taxon>Marinicauda</taxon>
    </lineage>
</organism>
<keyword evidence="1 4" id="KW-0929">Antimicrobial</keyword>
<keyword evidence="6" id="KW-0472">Membrane</keyword>